<dbReference type="GeneID" id="85360454"/>
<protein>
    <submittedName>
        <fullName evidence="1">Uncharacterized protein</fullName>
    </submittedName>
</protein>
<gene>
    <name evidence="1" type="ORF">EV420DRAFT_1639003</name>
</gene>
<evidence type="ECO:0000313" key="1">
    <source>
        <dbReference type="EMBL" id="KAK0462912.1"/>
    </source>
</evidence>
<reference evidence="1" key="1">
    <citation type="submission" date="2023-06" db="EMBL/GenBank/DDBJ databases">
        <authorList>
            <consortium name="Lawrence Berkeley National Laboratory"/>
            <person name="Ahrendt S."/>
            <person name="Sahu N."/>
            <person name="Indic B."/>
            <person name="Wong-Bajracharya J."/>
            <person name="Merenyi Z."/>
            <person name="Ke H.-M."/>
            <person name="Monk M."/>
            <person name="Kocsube S."/>
            <person name="Drula E."/>
            <person name="Lipzen A."/>
            <person name="Balint B."/>
            <person name="Henrissat B."/>
            <person name="Andreopoulos B."/>
            <person name="Martin F.M."/>
            <person name="Harder C.B."/>
            <person name="Rigling D."/>
            <person name="Ford K.L."/>
            <person name="Foster G.D."/>
            <person name="Pangilinan J."/>
            <person name="Papanicolaou A."/>
            <person name="Barry K."/>
            <person name="LaButti K."/>
            <person name="Viragh M."/>
            <person name="Koriabine M."/>
            <person name="Yan M."/>
            <person name="Riley R."/>
            <person name="Champramary S."/>
            <person name="Plett K.L."/>
            <person name="Tsai I.J."/>
            <person name="Slot J."/>
            <person name="Sipos G."/>
            <person name="Plett J."/>
            <person name="Nagy L.G."/>
            <person name="Grigoriev I.V."/>
        </authorList>
    </citation>
    <scope>NUCLEOTIDE SEQUENCE</scope>
    <source>
        <strain evidence="1">CCBAS 213</strain>
    </source>
</reference>
<organism evidence="1 2">
    <name type="scientific">Armillaria tabescens</name>
    <name type="common">Ringless honey mushroom</name>
    <name type="synonym">Agaricus tabescens</name>
    <dbReference type="NCBI Taxonomy" id="1929756"/>
    <lineage>
        <taxon>Eukaryota</taxon>
        <taxon>Fungi</taxon>
        <taxon>Dikarya</taxon>
        <taxon>Basidiomycota</taxon>
        <taxon>Agaricomycotina</taxon>
        <taxon>Agaricomycetes</taxon>
        <taxon>Agaricomycetidae</taxon>
        <taxon>Agaricales</taxon>
        <taxon>Marasmiineae</taxon>
        <taxon>Physalacriaceae</taxon>
        <taxon>Desarmillaria</taxon>
    </lineage>
</organism>
<keyword evidence="2" id="KW-1185">Reference proteome</keyword>
<dbReference type="AlphaFoldDB" id="A0AA39TL30"/>
<dbReference type="EMBL" id="JAUEPS010000008">
    <property type="protein sequence ID" value="KAK0462912.1"/>
    <property type="molecule type" value="Genomic_DNA"/>
</dbReference>
<name>A0AA39TL30_ARMTA</name>
<sequence length="195" mass="21165">MTNDDVVEDRGNASRWSGLAMGWTTAVRVRAAAGWIVGERRTKEATNSLYAIAPPAIPKSDRWCQQIPLPPSPSLSITLSQNLIGGSATVVAKFYDPLSLHDVYESVDLLRFAARSVASEAKAYEMLQSVQGICLSRCLGLCAAPILEPDGRTVLSSYWSSSPGKIYATHVKIEMGRRLSSTHLCDKLYSPCSST</sequence>
<evidence type="ECO:0000313" key="2">
    <source>
        <dbReference type="Proteomes" id="UP001175211"/>
    </source>
</evidence>
<accession>A0AA39TL30</accession>
<dbReference type="Proteomes" id="UP001175211">
    <property type="component" value="Unassembled WGS sequence"/>
</dbReference>
<comment type="caution">
    <text evidence="1">The sequence shown here is derived from an EMBL/GenBank/DDBJ whole genome shotgun (WGS) entry which is preliminary data.</text>
</comment>
<proteinExistence type="predicted"/>
<dbReference type="RefSeq" id="XP_060334378.1">
    <property type="nucleotide sequence ID" value="XM_060476906.1"/>
</dbReference>